<dbReference type="PANTHER" id="PTHR43464">
    <property type="entry name" value="METHYLTRANSFERASE"/>
    <property type="match status" value="1"/>
</dbReference>
<organism evidence="2 3">
    <name type="scientific">Panacibacter ginsenosidivorans</name>
    <dbReference type="NCBI Taxonomy" id="1813871"/>
    <lineage>
        <taxon>Bacteria</taxon>
        <taxon>Pseudomonadati</taxon>
        <taxon>Bacteroidota</taxon>
        <taxon>Chitinophagia</taxon>
        <taxon>Chitinophagales</taxon>
        <taxon>Chitinophagaceae</taxon>
        <taxon>Panacibacter</taxon>
    </lineage>
</organism>
<keyword evidence="3" id="KW-1185">Reference proteome</keyword>
<evidence type="ECO:0000313" key="2">
    <source>
        <dbReference type="EMBL" id="QEC66341.1"/>
    </source>
</evidence>
<accession>A0A5B8V6H4</accession>
<dbReference type="OrthoDB" id="9804312at2"/>
<dbReference type="InterPro" id="IPR013216">
    <property type="entry name" value="Methyltransf_11"/>
</dbReference>
<proteinExistence type="predicted"/>
<dbReference type="Proteomes" id="UP000321533">
    <property type="component" value="Chromosome"/>
</dbReference>
<keyword evidence="2" id="KW-0808">Transferase</keyword>
<dbReference type="EMBL" id="CP042435">
    <property type="protein sequence ID" value="QEC66341.1"/>
    <property type="molecule type" value="Genomic_DNA"/>
</dbReference>
<protein>
    <submittedName>
        <fullName evidence="2">Class I SAM-dependent methyltransferase</fullName>
    </submittedName>
</protein>
<dbReference type="PANTHER" id="PTHR43464:SF23">
    <property type="entry name" value="JUVENILE HORMONE ACID O-METHYLTRANSFERASE"/>
    <property type="match status" value="1"/>
</dbReference>
<name>A0A5B8V6H4_9BACT</name>
<reference evidence="2 3" key="1">
    <citation type="journal article" date="2016" name="Int. J. Syst. Evol. Microbiol.">
        <title>Panacibacter ginsenosidivorans gen. nov., sp. nov., with ginsenoside converting activity isolated from soil of a ginseng field.</title>
        <authorList>
            <person name="Siddiqi M.Z."/>
            <person name="Muhammad Shafi S."/>
            <person name="Choi K.D."/>
            <person name="Im W.T."/>
        </authorList>
    </citation>
    <scope>NUCLEOTIDE SEQUENCE [LARGE SCALE GENOMIC DNA]</scope>
    <source>
        <strain evidence="2 3">Gsoil1550</strain>
    </source>
</reference>
<evidence type="ECO:0000313" key="3">
    <source>
        <dbReference type="Proteomes" id="UP000321533"/>
    </source>
</evidence>
<dbReference type="SUPFAM" id="SSF53335">
    <property type="entry name" value="S-adenosyl-L-methionine-dependent methyltransferases"/>
    <property type="match status" value="1"/>
</dbReference>
<keyword evidence="2" id="KW-0489">Methyltransferase</keyword>
<dbReference type="CDD" id="cd02440">
    <property type="entry name" value="AdoMet_MTases"/>
    <property type="match status" value="1"/>
</dbReference>
<dbReference type="Gene3D" id="3.40.50.150">
    <property type="entry name" value="Vaccinia Virus protein VP39"/>
    <property type="match status" value="1"/>
</dbReference>
<evidence type="ECO:0000259" key="1">
    <source>
        <dbReference type="Pfam" id="PF08241"/>
    </source>
</evidence>
<dbReference type="GO" id="GO:0010420">
    <property type="term" value="F:polyprenyldihydroxybenzoate methyltransferase activity"/>
    <property type="evidence" value="ECO:0007669"/>
    <property type="project" value="TreeGrafter"/>
</dbReference>
<dbReference type="AlphaFoldDB" id="A0A5B8V6H4"/>
<dbReference type="InterPro" id="IPR029063">
    <property type="entry name" value="SAM-dependent_MTases_sf"/>
</dbReference>
<sequence>MPTGALNNILNTDIYLIDQILKGRYNGGGKLLDAGCGGGRNLSWFIVQPNFDVYAIDAEQDAINRLLQLYPSLKKDHVSCATVQSLPFTNAFFDHIICSTVLHFANSKEDFLQMFSELIRVLKPGGSLFTRTASDIGIENRILPLGNGRFSLPDGTDRFLLTRTLIEELLNTFPITLAEPVKTTNVRDIRCMTTLVLIKS</sequence>
<feature type="domain" description="Methyltransferase type 11" evidence="1">
    <location>
        <begin position="32"/>
        <end position="129"/>
    </location>
</feature>
<dbReference type="KEGG" id="pgin:FRZ67_03100"/>
<dbReference type="GO" id="GO:0032259">
    <property type="term" value="P:methylation"/>
    <property type="evidence" value="ECO:0007669"/>
    <property type="project" value="UniProtKB-KW"/>
</dbReference>
<dbReference type="RefSeq" id="WP_147188141.1">
    <property type="nucleotide sequence ID" value="NZ_CP042435.1"/>
</dbReference>
<gene>
    <name evidence="2" type="ORF">FRZ67_03100</name>
</gene>
<dbReference type="Pfam" id="PF08241">
    <property type="entry name" value="Methyltransf_11"/>
    <property type="match status" value="1"/>
</dbReference>